<gene>
    <name evidence="1" type="ORF">AB4Y39_09020</name>
</gene>
<evidence type="ECO:0008006" key="2">
    <source>
        <dbReference type="Google" id="ProtNLM"/>
    </source>
</evidence>
<name>A0AB39I3C9_9PSED</name>
<reference evidence="1" key="1">
    <citation type="submission" date="2024-07" db="EMBL/GenBank/DDBJ databases">
        <title>Identification and characteristics of a novel species of coltsfoot's symbiotic bacteria.</title>
        <authorList>
            <person name="Juszczyk A."/>
            <person name="Jasielczuk I."/>
            <person name="Gurgul A."/>
            <person name="Rogala M."/>
            <person name="Kowalczyk A."/>
            <person name="Szmatola T."/>
            <person name="Kosecka-Strojek M."/>
            <person name="Arent Z."/>
            <person name="Latowski D."/>
        </authorList>
    </citation>
    <scope>NUCLEOTIDE SEQUENCE</scope>
    <source>
        <strain evidence="1">Hg7Tf</strain>
    </source>
</reference>
<accession>A0AB39I3C9</accession>
<dbReference type="RefSeq" id="WP_045185353.1">
    <property type="nucleotide sequence ID" value="NZ_CP162607.1"/>
</dbReference>
<dbReference type="EMBL" id="CP162607">
    <property type="protein sequence ID" value="XDK38792.1"/>
    <property type="molecule type" value="Genomic_DNA"/>
</dbReference>
<dbReference type="AlphaFoldDB" id="A0AB39I3C9"/>
<dbReference type="Pfam" id="PF19619">
    <property type="entry name" value="DUF6124"/>
    <property type="match status" value="1"/>
</dbReference>
<proteinExistence type="predicted"/>
<protein>
    <recommendedName>
        <fullName evidence="2">DUF3077 domain-containing protein</fullName>
    </recommendedName>
</protein>
<evidence type="ECO:0000313" key="1">
    <source>
        <dbReference type="EMBL" id="XDK38792.1"/>
    </source>
</evidence>
<sequence length="104" mass="11328">MKKPVPDPPSLHLIKTVETDVPSCPEHPPLFSVRAGISAEDTLVHALLYLRCARTTVLEAVQYASKEGRGFVWSTQHSVEMAMALLDALLDGIEARQMGLSTDA</sequence>
<organism evidence="1">
    <name type="scientific">Pseudomonas sp. Hg7Tf</name>
    <dbReference type="NCBI Taxonomy" id="3236988"/>
    <lineage>
        <taxon>Bacteria</taxon>
        <taxon>Pseudomonadati</taxon>
        <taxon>Pseudomonadota</taxon>
        <taxon>Gammaproteobacteria</taxon>
        <taxon>Pseudomonadales</taxon>
        <taxon>Pseudomonadaceae</taxon>
        <taxon>Pseudomonas</taxon>
    </lineage>
</organism>